<evidence type="ECO:0000313" key="3">
    <source>
        <dbReference type="Proteomes" id="UP000655410"/>
    </source>
</evidence>
<dbReference type="EMBL" id="BMNI01000002">
    <property type="protein sequence ID" value="GGO86811.1"/>
    <property type="molecule type" value="Genomic_DNA"/>
</dbReference>
<protein>
    <submittedName>
        <fullName evidence="2">Uncharacterized protein</fullName>
    </submittedName>
</protein>
<keyword evidence="3" id="KW-1185">Reference proteome</keyword>
<reference evidence="3" key="1">
    <citation type="journal article" date="2019" name="Int. J. Syst. Evol. Microbiol.">
        <title>The Global Catalogue of Microorganisms (GCM) 10K type strain sequencing project: providing services to taxonomists for standard genome sequencing and annotation.</title>
        <authorList>
            <consortium name="The Broad Institute Genomics Platform"/>
            <consortium name="The Broad Institute Genome Sequencing Center for Infectious Disease"/>
            <person name="Wu L."/>
            <person name="Ma J."/>
        </authorList>
    </citation>
    <scope>NUCLEOTIDE SEQUENCE [LARGE SCALE GENOMIC DNA]</scope>
    <source>
        <strain evidence="3">CGMCC 4.7371</strain>
    </source>
</reference>
<accession>A0ABQ2N730</accession>
<gene>
    <name evidence="2" type="ORF">GCM10011584_09930</name>
</gene>
<feature type="compositionally biased region" description="Basic and acidic residues" evidence="1">
    <location>
        <begin position="39"/>
        <end position="56"/>
    </location>
</feature>
<feature type="region of interest" description="Disordered" evidence="1">
    <location>
        <begin position="1"/>
        <end position="80"/>
    </location>
</feature>
<evidence type="ECO:0000313" key="2">
    <source>
        <dbReference type="EMBL" id="GGO86811.1"/>
    </source>
</evidence>
<sequence length="80" mass="8617">MEGDDDRQPARRAVRTADPPLRTAEDAAREVTSVAVGAGHDRALDERTCTRDDSRARHPAQQQPASCESHARTLAPTPGS</sequence>
<organism evidence="2 3">
    <name type="scientific">Nocardioides phosphati</name>
    <dbReference type="NCBI Taxonomy" id="1867775"/>
    <lineage>
        <taxon>Bacteria</taxon>
        <taxon>Bacillati</taxon>
        <taxon>Actinomycetota</taxon>
        <taxon>Actinomycetes</taxon>
        <taxon>Propionibacteriales</taxon>
        <taxon>Nocardioidaceae</taxon>
        <taxon>Nocardioides</taxon>
    </lineage>
</organism>
<name>A0ABQ2N730_9ACTN</name>
<evidence type="ECO:0000256" key="1">
    <source>
        <dbReference type="SAM" id="MobiDB-lite"/>
    </source>
</evidence>
<comment type="caution">
    <text evidence="2">The sequence shown here is derived from an EMBL/GenBank/DDBJ whole genome shotgun (WGS) entry which is preliminary data.</text>
</comment>
<dbReference type="Proteomes" id="UP000655410">
    <property type="component" value="Unassembled WGS sequence"/>
</dbReference>
<proteinExistence type="predicted"/>